<sequence>MAMTLRPDANWYVTVNDTKGKVDHWTLAVSATPFISKVKQYPADKQRLSAYLAYQINGNLLNLQQASADIYHHEAASDWDVVNVADSWGKDQGLLLKVQSDALQGAYYSRITWTLKDVPVV</sequence>
<keyword evidence="2" id="KW-1185">Reference proteome</keyword>
<evidence type="ECO:0000313" key="2">
    <source>
        <dbReference type="Proteomes" id="UP001596258"/>
    </source>
</evidence>
<gene>
    <name evidence="1" type="ORF">ACFP1M_09515</name>
</gene>
<protein>
    <recommendedName>
        <fullName evidence="3">WxL domain-containing protein</fullName>
    </recommendedName>
</protein>
<evidence type="ECO:0008006" key="3">
    <source>
        <dbReference type="Google" id="ProtNLM"/>
    </source>
</evidence>
<accession>A0ABW1UAH5</accession>
<dbReference type="Proteomes" id="UP001596258">
    <property type="component" value="Unassembled WGS sequence"/>
</dbReference>
<evidence type="ECO:0000313" key="1">
    <source>
        <dbReference type="EMBL" id="MFC6290407.1"/>
    </source>
</evidence>
<reference evidence="2" key="1">
    <citation type="journal article" date="2019" name="Int. J. Syst. Evol. Microbiol.">
        <title>The Global Catalogue of Microorganisms (GCM) 10K type strain sequencing project: providing services to taxonomists for standard genome sequencing and annotation.</title>
        <authorList>
            <consortium name="The Broad Institute Genomics Platform"/>
            <consortium name="The Broad Institute Genome Sequencing Center for Infectious Disease"/>
            <person name="Wu L."/>
            <person name="Ma J."/>
        </authorList>
    </citation>
    <scope>NUCLEOTIDE SEQUENCE [LARGE SCALE GENOMIC DNA]</scope>
    <source>
        <strain evidence="2">CCM 8893</strain>
    </source>
</reference>
<dbReference type="RefSeq" id="WP_125576323.1">
    <property type="nucleotide sequence ID" value="NZ_JBHSSO010000067.1"/>
</dbReference>
<name>A0ABW1UAH5_9LACO</name>
<comment type="caution">
    <text evidence="1">The sequence shown here is derived from an EMBL/GenBank/DDBJ whole genome shotgun (WGS) entry which is preliminary data.</text>
</comment>
<organism evidence="1 2">
    <name type="scientific">Levilactobacillus angrenensis</name>
    <dbReference type="NCBI Taxonomy" id="2486020"/>
    <lineage>
        <taxon>Bacteria</taxon>
        <taxon>Bacillati</taxon>
        <taxon>Bacillota</taxon>
        <taxon>Bacilli</taxon>
        <taxon>Lactobacillales</taxon>
        <taxon>Lactobacillaceae</taxon>
        <taxon>Levilactobacillus</taxon>
    </lineage>
</organism>
<dbReference type="EMBL" id="JBHSSO010000067">
    <property type="protein sequence ID" value="MFC6290407.1"/>
    <property type="molecule type" value="Genomic_DNA"/>
</dbReference>
<proteinExistence type="predicted"/>